<accession>A0A918HHS1</accession>
<organism evidence="1 2">
    <name type="scientific">Streptomyces phaeofaciens</name>
    <dbReference type="NCBI Taxonomy" id="68254"/>
    <lineage>
        <taxon>Bacteria</taxon>
        <taxon>Bacillati</taxon>
        <taxon>Actinomycetota</taxon>
        <taxon>Actinomycetes</taxon>
        <taxon>Kitasatosporales</taxon>
        <taxon>Streptomycetaceae</taxon>
        <taxon>Streptomyces</taxon>
    </lineage>
</organism>
<reference evidence="1" key="1">
    <citation type="journal article" date="2014" name="Int. J. Syst. Evol. Microbiol.">
        <title>Complete genome sequence of Corynebacterium casei LMG S-19264T (=DSM 44701T), isolated from a smear-ripened cheese.</title>
        <authorList>
            <consortium name="US DOE Joint Genome Institute (JGI-PGF)"/>
            <person name="Walter F."/>
            <person name="Albersmeier A."/>
            <person name="Kalinowski J."/>
            <person name="Ruckert C."/>
        </authorList>
    </citation>
    <scope>NUCLEOTIDE SEQUENCE</scope>
    <source>
        <strain evidence="1">JCM 4125</strain>
    </source>
</reference>
<keyword evidence="2" id="KW-1185">Reference proteome</keyword>
<dbReference type="EMBL" id="BMSA01000014">
    <property type="protein sequence ID" value="GGT64893.1"/>
    <property type="molecule type" value="Genomic_DNA"/>
</dbReference>
<reference evidence="1" key="2">
    <citation type="submission" date="2020-09" db="EMBL/GenBank/DDBJ databases">
        <authorList>
            <person name="Sun Q."/>
            <person name="Ohkuma M."/>
        </authorList>
    </citation>
    <scope>NUCLEOTIDE SEQUENCE</scope>
    <source>
        <strain evidence="1">JCM 4125</strain>
    </source>
</reference>
<comment type="caution">
    <text evidence="1">The sequence shown here is derived from an EMBL/GenBank/DDBJ whole genome shotgun (WGS) entry which is preliminary data.</text>
</comment>
<evidence type="ECO:0000313" key="1">
    <source>
        <dbReference type="EMBL" id="GGT64893.1"/>
    </source>
</evidence>
<name>A0A918HHS1_9ACTN</name>
<dbReference type="Proteomes" id="UP000646776">
    <property type="component" value="Unassembled WGS sequence"/>
</dbReference>
<gene>
    <name evidence="1" type="ORF">GCM10010226_48400</name>
</gene>
<proteinExistence type="predicted"/>
<dbReference type="RefSeq" id="WP_189713450.1">
    <property type="nucleotide sequence ID" value="NZ_BMSA01000014.1"/>
</dbReference>
<sequence length="49" mass="4692">MRDGSPTAGTIAALAALLVAVVLTWASVSATGSGLGVRTEGAALGTHGR</sequence>
<evidence type="ECO:0000313" key="2">
    <source>
        <dbReference type="Proteomes" id="UP000646776"/>
    </source>
</evidence>
<protein>
    <submittedName>
        <fullName evidence="1">Uncharacterized protein</fullName>
    </submittedName>
</protein>
<dbReference type="AlphaFoldDB" id="A0A918HHS1"/>